<evidence type="ECO:0000313" key="3">
    <source>
        <dbReference type="Proteomes" id="UP001198163"/>
    </source>
</evidence>
<reference evidence="2" key="1">
    <citation type="submission" date="2021-08" db="EMBL/GenBank/DDBJ databases">
        <title>Comparative analyses of Brucepasteria parasyntrophica and Teretinema zuelzerae.</title>
        <authorList>
            <person name="Song Y."/>
            <person name="Brune A."/>
        </authorList>
    </citation>
    <scope>NUCLEOTIDE SEQUENCE</scope>
    <source>
        <strain evidence="2">DSM 1903</strain>
    </source>
</reference>
<evidence type="ECO:0000259" key="1">
    <source>
        <dbReference type="Pfam" id="PF03551"/>
    </source>
</evidence>
<dbReference type="Gene3D" id="1.10.10.10">
    <property type="entry name" value="Winged helix-like DNA-binding domain superfamily/Winged helix DNA-binding domain"/>
    <property type="match status" value="1"/>
</dbReference>
<evidence type="ECO:0000313" key="2">
    <source>
        <dbReference type="EMBL" id="MCD1655086.1"/>
    </source>
</evidence>
<dbReference type="InterPro" id="IPR005149">
    <property type="entry name" value="Tscrpt_reg_PadR_N"/>
</dbReference>
<dbReference type="InterPro" id="IPR052509">
    <property type="entry name" value="Metal_resp_DNA-bind_regulator"/>
</dbReference>
<gene>
    <name evidence="2" type="ORF">K7J14_10285</name>
</gene>
<dbReference type="InterPro" id="IPR036390">
    <property type="entry name" value="WH_DNA-bd_sf"/>
</dbReference>
<sequence length="111" mass="12809">MSEELIGKEIIRGHIDTIILGLLSDQDRYGYEVYKEVLSRSGGEYELKEPSLYSAFRRLEGLGWVSSYWGGETQGGRRKYYSLTAEGRASLDRLRAEWFVARRIIDRLIGE</sequence>
<protein>
    <submittedName>
        <fullName evidence="2">PadR family transcriptional regulator</fullName>
    </submittedName>
</protein>
<dbReference type="RefSeq" id="WP_230755876.1">
    <property type="nucleotide sequence ID" value="NZ_JAINWA010000003.1"/>
</dbReference>
<dbReference type="EMBL" id="JAINWA010000003">
    <property type="protein sequence ID" value="MCD1655086.1"/>
    <property type="molecule type" value="Genomic_DNA"/>
</dbReference>
<dbReference type="Proteomes" id="UP001198163">
    <property type="component" value="Unassembled WGS sequence"/>
</dbReference>
<dbReference type="InterPro" id="IPR036388">
    <property type="entry name" value="WH-like_DNA-bd_sf"/>
</dbReference>
<proteinExistence type="predicted"/>
<feature type="domain" description="Transcription regulator PadR N-terminal" evidence="1">
    <location>
        <begin position="19"/>
        <end position="92"/>
    </location>
</feature>
<name>A0AAE3EJQ7_9SPIR</name>
<comment type="caution">
    <text evidence="2">The sequence shown here is derived from an EMBL/GenBank/DDBJ whole genome shotgun (WGS) entry which is preliminary data.</text>
</comment>
<keyword evidence="3" id="KW-1185">Reference proteome</keyword>
<dbReference type="PANTHER" id="PTHR33169">
    <property type="entry name" value="PADR-FAMILY TRANSCRIPTIONAL REGULATOR"/>
    <property type="match status" value="1"/>
</dbReference>
<organism evidence="2 3">
    <name type="scientific">Teretinema zuelzerae</name>
    <dbReference type="NCBI Taxonomy" id="156"/>
    <lineage>
        <taxon>Bacteria</taxon>
        <taxon>Pseudomonadati</taxon>
        <taxon>Spirochaetota</taxon>
        <taxon>Spirochaetia</taxon>
        <taxon>Spirochaetales</taxon>
        <taxon>Treponemataceae</taxon>
        <taxon>Teretinema</taxon>
    </lineage>
</organism>
<dbReference type="AlphaFoldDB" id="A0AAE3EJQ7"/>
<dbReference type="Pfam" id="PF03551">
    <property type="entry name" value="PadR"/>
    <property type="match status" value="1"/>
</dbReference>
<dbReference type="SUPFAM" id="SSF46785">
    <property type="entry name" value="Winged helix' DNA-binding domain"/>
    <property type="match status" value="1"/>
</dbReference>
<dbReference type="PANTHER" id="PTHR33169:SF14">
    <property type="entry name" value="TRANSCRIPTIONAL REGULATOR RV3488"/>
    <property type="match status" value="1"/>
</dbReference>
<accession>A0AAE3EJQ7</accession>